<evidence type="ECO:0000256" key="3">
    <source>
        <dbReference type="ARBA" id="ARBA00022833"/>
    </source>
</evidence>
<evidence type="ECO:0000256" key="1">
    <source>
        <dbReference type="ARBA" id="ARBA00022723"/>
    </source>
</evidence>
<evidence type="ECO:0000256" key="4">
    <source>
        <dbReference type="PROSITE-ProRule" id="PRU00508"/>
    </source>
</evidence>
<dbReference type="KEGG" id="ptm:GSPATT00035139001"/>
<evidence type="ECO:0000313" key="6">
    <source>
        <dbReference type="EMBL" id="CAK65659.1"/>
    </source>
</evidence>
<dbReference type="HOGENOM" id="CLU_313416_0_0_1"/>
<evidence type="ECO:0000313" key="7">
    <source>
        <dbReference type="Proteomes" id="UP000000600"/>
    </source>
</evidence>
<reference evidence="6 7" key="1">
    <citation type="journal article" date="2006" name="Nature">
        <title>Global trends of whole-genome duplications revealed by the ciliate Paramecium tetraurelia.</title>
        <authorList>
            <consortium name="Genoscope"/>
            <person name="Aury J.-M."/>
            <person name="Jaillon O."/>
            <person name="Duret L."/>
            <person name="Noel B."/>
            <person name="Jubin C."/>
            <person name="Porcel B.M."/>
            <person name="Segurens B."/>
            <person name="Daubin V."/>
            <person name="Anthouard V."/>
            <person name="Aiach N."/>
            <person name="Arnaiz O."/>
            <person name="Billaut A."/>
            <person name="Beisson J."/>
            <person name="Blanc I."/>
            <person name="Bouhouche K."/>
            <person name="Camara F."/>
            <person name="Duharcourt S."/>
            <person name="Guigo R."/>
            <person name="Gogendeau D."/>
            <person name="Katinka M."/>
            <person name="Keller A.-M."/>
            <person name="Kissmehl R."/>
            <person name="Klotz C."/>
            <person name="Koll F."/>
            <person name="Le Moue A."/>
            <person name="Lepere C."/>
            <person name="Malinsky S."/>
            <person name="Nowacki M."/>
            <person name="Nowak J.K."/>
            <person name="Plattner H."/>
            <person name="Poulain J."/>
            <person name="Ruiz F."/>
            <person name="Serrano V."/>
            <person name="Zagulski M."/>
            <person name="Dessen P."/>
            <person name="Betermier M."/>
            <person name="Weissenbach J."/>
            <person name="Scarpelli C."/>
            <person name="Schachter V."/>
            <person name="Sperling L."/>
            <person name="Meyer E."/>
            <person name="Cohen J."/>
            <person name="Wincker P."/>
        </authorList>
    </citation>
    <scope>NUCLEOTIDE SEQUENCE [LARGE SCALE GENOMIC DNA]</scope>
    <source>
        <strain evidence="6 7">Stock d4-2</strain>
    </source>
</reference>
<dbReference type="STRING" id="5888.A0C4E2"/>
<proteinExistence type="predicted"/>
<dbReference type="OMA" id="RIYLYQC"/>
<dbReference type="PROSITE" id="PS51157">
    <property type="entry name" value="ZF_UBR"/>
    <property type="match status" value="1"/>
</dbReference>
<feature type="domain" description="UBR-type" evidence="5">
    <location>
        <begin position="48"/>
        <end position="116"/>
    </location>
</feature>
<name>A0C4E2_PARTE</name>
<dbReference type="AlphaFoldDB" id="A0C4E2"/>
<sequence>MKSQKTINEALQNLYNNGQKDIGMEELYNLFISDKSQGLKEQKQKVNSVCGAQIHHDELSFKCFDCSNDFNHMICIKCFDIKKHINHKFLLKDGAGCCDCGDENIIKLGICNDHQGHSIINKQEILEQIPAIIKENTETFIQCLNNILNQLYVELKPNSTINPYFVKVYHIAAKWKLKNITEAISLEDYYQIFHKALYFHNLLIKFISWFIQVNHQNLFLITHILSQTDPNSNQLILYNIFERQLTLESLGPYKGEKLEAIFYAFHADGEFKRLVQITFLKNFHNFRSFSSLNYKAFIVLKRIYEKLNDYVQAQNYMGLQLMEDKSSEEIIQVQFDQSEKYFTFLQFTEFIVHHSQFTSQEMIEAILQPNICSPYFSNLTENQKLYYQDLNFVQDYSHLHLNILSFRAEFIYFKQVLMNCFKKLFDDKFDSFQEKIISQDDYEDFQQRQFFLTQLLHSFYNVKRQNRKYKLDSLVVQNDNLYNAALIINFQLNQFYVFNKMFNGLRSLMPKLIGKRNLSRIYLYQCYLKLNQDVQNIGNYFEQIDNFYIDYVDSETTIKGQQEVCEAYNLLSLKLLKRPIFTNLIFIELLILEYFEGQFIDKEQYLKHLMEVLRMENLKDLKPLFNNLLIDSLQNLIALNFDQKKRLQEEQQRIDFNSSELESVDLAYIKFYLFLFELDGLLFLEVAFQKFRIPDKKIASEIYNSMLLSIISSEIEFWNVLQMVEESLDLYPKQLNSTIHHIIINLFNQSASLSFDEIQKHIEQLKVKTNSPIENLVQEVCQLDLISKTFTLKKGIQLYLDPIVFTKSNAVKGNIVERLIDQKKSQRFMNFGNYTQYKADEIIKHLSSNKDSIFFDIFHLLINEPFIKQLIQGNRIELIIKIVNILITKLFDYHFIQIIKQG</sequence>
<evidence type="ECO:0000259" key="5">
    <source>
        <dbReference type="PROSITE" id="PS51157"/>
    </source>
</evidence>
<dbReference type="PANTHER" id="PTHR38924:SF2">
    <property type="entry name" value="CHROMOSOME UNDETERMINED SCAFFOLD_10, WHOLE GENOME SHOTGUN SEQUENCE"/>
    <property type="match status" value="1"/>
</dbReference>
<dbReference type="InParanoid" id="A0C4E2"/>
<evidence type="ECO:0000256" key="2">
    <source>
        <dbReference type="ARBA" id="ARBA00022771"/>
    </source>
</evidence>
<dbReference type="EMBL" id="CT868040">
    <property type="protein sequence ID" value="CAK65659.1"/>
    <property type="molecule type" value="Genomic_DNA"/>
</dbReference>
<gene>
    <name evidence="6" type="ORF">GSPATT00035139001</name>
</gene>
<dbReference type="GO" id="GO:0008270">
    <property type="term" value="F:zinc ion binding"/>
    <property type="evidence" value="ECO:0007669"/>
    <property type="project" value="UniProtKB-KW"/>
</dbReference>
<dbReference type="Pfam" id="PF02207">
    <property type="entry name" value="zf-UBR"/>
    <property type="match status" value="1"/>
</dbReference>
<feature type="zinc finger region" description="UBR-type" evidence="4">
    <location>
        <begin position="48"/>
        <end position="116"/>
    </location>
</feature>
<dbReference type="Proteomes" id="UP000000600">
    <property type="component" value="Unassembled WGS sequence"/>
</dbReference>
<protein>
    <recommendedName>
        <fullName evidence="5">UBR-type domain-containing protein</fullName>
    </recommendedName>
</protein>
<accession>A0C4E2</accession>
<organism evidence="6 7">
    <name type="scientific">Paramecium tetraurelia</name>
    <dbReference type="NCBI Taxonomy" id="5888"/>
    <lineage>
        <taxon>Eukaryota</taxon>
        <taxon>Sar</taxon>
        <taxon>Alveolata</taxon>
        <taxon>Ciliophora</taxon>
        <taxon>Intramacronucleata</taxon>
        <taxon>Oligohymenophorea</taxon>
        <taxon>Peniculida</taxon>
        <taxon>Parameciidae</taxon>
        <taxon>Paramecium</taxon>
    </lineage>
</organism>
<dbReference type="SMART" id="SM00396">
    <property type="entry name" value="ZnF_UBR1"/>
    <property type="match status" value="1"/>
</dbReference>
<keyword evidence="7" id="KW-1185">Reference proteome</keyword>
<dbReference type="OrthoDB" id="15304at2759"/>
<dbReference type="CDD" id="cd19670">
    <property type="entry name" value="UBR-box_UBR1_2_3"/>
    <property type="match status" value="1"/>
</dbReference>
<dbReference type="InterPro" id="IPR003126">
    <property type="entry name" value="Znf_UBR"/>
</dbReference>
<dbReference type="RefSeq" id="XP_001433056.1">
    <property type="nucleotide sequence ID" value="XM_001433019.1"/>
</dbReference>
<dbReference type="Gene3D" id="2.10.110.30">
    <property type="match status" value="1"/>
</dbReference>
<dbReference type="eggNOG" id="KOG1140">
    <property type="taxonomic scope" value="Eukaryota"/>
</dbReference>
<keyword evidence="2" id="KW-0863">Zinc-finger</keyword>
<keyword evidence="1" id="KW-0479">Metal-binding</keyword>
<dbReference type="GeneID" id="5018841"/>
<keyword evidence="3" id="KW-0862">Zinc</keyword>
<dbReference type="PANTHER" id="PTHR38924">
    <property type="entry name" value="ASPARAGINE AND ASPARTATE RICH PROTEIN 1"/>
    <property type="match status" value="1"/>
</dbReference>